<feature type="transmembrane region" description="Helical" evidence="1">
    <location>
        <begin position="90"/>
        <end position="107"/>
    </location>
</feature>
<reference evidence="2" key="1">
    <citation type="submission" date="2018-02" db="EMBL/GenBank/DDBJ databases">
        <authorList>
            <person name="Cohen D.B."/>
            <person name="Kent A.D."/>
        </authorList>
    </citation>
    <scope>NUCLEOTIDE SEQUENCE</scope>
</reference>
<dbReference type="InterPro" id="IPR009577">
    <property type="entry name" value="Sm_multidrug_ex"/>
</dbReference>
<name>A0A2N9EBY3_FAGSY</name>
<feature type="transmembrane region" description="Helical" evidence="1">
    <location>
        <begin position="256"/>
        <end position="278"/>
    </location>
</feature>
<keyword evidence="1" id="KW-0472">Membrane</keyword>
<dbReference type="Pfam" id="PF06695">
    <property type="entry name" value="Sm_multidrug_ex"/>
    <property type="match status" value="1"/>
</dbReference>
<evidence type="ECO:0000256" key="1">
    <source>
        <dbReference type="SAM" id="Phobius"/>
    </source>
</evidence>
<keyword evidence="1" id="KW-1133">Transmembrane helix</keyword>
<evidence type="ECO:0000313" key="2">
    <source>
        <dbReference type="EMBL" id="SPC72150.1"/>
    </source>
</evidence>
<feature type="transmembrane region" description="Helical" evidence="1">
    <location>
        <begin position="226"/>
        <end position="249"/>
    </location>
</feature>
<dbReference type="GO" id="GO:0009507">
    <property type="term" value="C:chloroplast"/>
    <property type="evidence" value="ECO:0007669"/>
    <property type="project" value="TreeGrafter"/>
</dbReference>
<proteinExistence type="predicted"/>
<organism evidence="2">
    <name type="scientific">Fagus sylvatica</name>
    <name type="common">Beechnut</name>
    <dbReference type="NCBI Taxonomy" id="28930"/>
    <lineage>
        <taxon>Eukaryota</taxon>
        <taxon>Viridiplantae</taxon>
        <taxon>Streptophyta</taxon>
        <taxon>Embryophyta</taxon>
        <taxon>Tracheophyta</taxon>
        <taxon>Spermatophyta</taxon>
        <taxon>Magnoliopsida</taxon>
        <taxon>eudicotyledons</taxon>
        <taxon>Gunneridae</taxon>
        <taxon>Pentapetalae</taxon>
        <taxon>rosids</taxon>
        <taxon>fabids</taxon>
        <taxon>Fagales</taxon>
        <taxon>Fagaceae</taxon>
        <taxon>Fagus</taxon>
    </lineage>
</organism>
<dbReference type="PANTHER" id="PTHR36007:SF2">
    <property type="entry name" value="TRANSPORT PROTEIN-RELATED"/>
    <property type="match status" value="1"/>
</dbReference>
<accession>A0A2N9EBY3</accession>
<gene>
    <name evidence="2" type="ORF">FSB_LOCUS32</name>
</gene>
<evidence type="ECO:0008006" key="3">
    <source>
        <dbReference type="Google" id="ProtNLM"/>
    </source>
</evidence>
<dbReference type="EMBL" id="OIVN01000001">
    <property type="protein sequence ID" value="SPC72150.1"/>
    <property type="molecule type" value="Genomic_DNA"/>
</dbReference>
<keyword evidence="1" id="KW-0812">Transmembrane</keyword>
<protein>
    <recommendedName>
        <fullName evidence="3">Small multi-drug export protein</fullName>
    </recommendedName>
</protein>
<dbReference type="PANTHER" id="PTHR36007">
    <property type="entry name" value="TRANSPORT PROTEIN-RELATED"/>
    <property type="match status" value="1"/>
</dbReference>
<feature type="transmembrane region" description="Helical" evidence="1">
    <location>
        <begin position="168"/>
        <end position="189"/>
    </location>
</feature>
<sequence>MAASLSASPSLPLTSTSSTRKTHLKFTLKHGFFPIITCKEPIFKSNPHLTFEASRHFGPLLANRASSDGFLETVEKNETLPFFEERPVKFVFLVILWASVSLAWFAASGDAKAATDSIKASSFGLKIANKLRSFGWPDEAVVFALATLPVLELRGAIPVGYWMQLKPVLLTVLSVLGNMVPVPFIILYLKKFASFLAGRNQSASQFLEMLFKSAKEKAGPVEEFQWLGLMLFVAVPFPGTGAWTGAIIASILEMPFWSAVTANFFGVVLAGLLVNLLVNVGLKYAIVTGVILFFISTFMWSILRNLRKYFSSSN</sequence>
<dbReference type="AlphaFoldDB" id="A0A2N9EBY3"/>
<feature type="transmembrane region" description="Helical" evidence="1">
    <location>
        <begin position="140"/>
        <end position="161"/>
    </location>
</feature>
<feature type="transmembrane region" description="Helical" evidence="1">
    <location>
        <begin position="284"/>
        <end position="303"/>
    </location>
</feature>